<dbReference type="SUPFAM" id="SSF54593">
    <property type="entry name" value="Glyoxalase/Bleomycin resistance protein/Dihydroxybiphenyl dioxygenase"/>
    <property type="match status" value="1"/>
</dbReference>
<dbReference type="Proteomes" id="UP000199477">
    <property type="component" value="Unassembled WGS sequence"/>
</dbReference>
<dbReference type="InterPro" id="IPR037523">
    <property type="entry name" value="VOC_core"/>
</dbReference>
<evidence type="ECO:0000313" key="2">
    <source>
        <dbReference type="EMBL" id="SFE27309.1"/>
    </source>
</evidence>
<dbReference type="AlphaFoldDB" id="A0A1I1Z6I3"/>
<dbReference type="InterPro" id="IPR029068">
    <property type="entry name" value="Glyas_Bleomycin-R_OHBP_Dase"/>
</dbReference>
<dbReference type="RefSeq" id="WP_051548381.1">
    <property type="nucleotide sequence ID" value="NZ_FONH01000002.1"/>
</dbReference>
<sequence length="69" mass="7821">MHGTAAPVVLWLNLESRDAVDELHRAWSASDARIVSPPASKPWKLHEFTAADPDGNLWRVFYDFAWETA</sequence>
<dbReference type="Pfam" id="PF00903">
    <property type="entry name" value="Glyoxalase"/>
    <property type="match status" value="1"/>
</dbReference>
<name>A0A1I1Z6I3_9GAMM</name>
<evidence type="ECO:0000313" key="3">
    <source>
        <dbReference type="Proteomes" id="UP000199477"/>
    </source>
</evidence>
<dbReference type="Gene3D" id="3.10.180.10">
    <property type="entry name" value="2,3-Dihydroxybiphenyl 1,2-Dioxygenase, domain 1"/>
    <property type="match status" value="1"/>
</dbReference>
<evidence type="ECO:0000259" key="1">
    <source>
        <dbReference type="PROSITE" id="PS51819"/>
    </source>
</evidence>
<organism evidence="2 3">
    <name type="scientific">Dyella marensis</name>
    <dbReference type="NCBI Taxonomy" id="500610"/>
    <lineage>
        <taxon>Bacteria</taxon>
        <taxon>Pseudomonadati</taxon>
        <taxon>Pseudomonadota</taxon>
        <taxon>Gammaproteobacteria</taxon>
        <taxon>Lysobacterales</taxon>
        <taxon>Rhodanobacteraceae</taxon>
        <taxon>Dyella</taxon>
    </lineage>
</organism>
<dbReference type="STRING" id="500610.SAMN02799615_00629"/>
<feature type="domain" description="VOC" evidence="1">
    <location>
        <begin position="1"/>
        <end position="63"/>
    </location>
</feature>
<accession>A0A1I1Z6I3</accession>
<reference evidence="3" key="1">
    <citation type="submission" date="2016-10" db="EMBL/GenBank/DDBJ databases">
        <authorList>
            <person name="Varghese N."/>
            <person name="Submissions S."/>
        </authorList>
    </citation>
    <scope>NUCLEOTIDE SEQUENCE [LARGE SCALE GENOMIC DNA]</scope>
    <source>
        <strain evidence="3">UNC178MFTsu3.1</strain>
    </source>
</reference>
<protein>
    <recommendedName>
        <fullName evidence="1">VOC domain-containing protein</fullName>
    </recommendedName>
</protein>
<dbReference type="EMBL" id="FONH01000002">
    <property type="protein sequence ID" value="SFE27309.1"/>
    <property type="molecule type" value="Genomic_DNA"/>
</dbReference>
<dbReference type="InterPro" id="IPR004360">
    <property type="entry name" value="Glyas_Fos-R_dOase_dom"/>
</dbReference>
<keyword evidence="3" id="KW-1185">Reference proteome</keyword>
<dbReference type="PROSITE" id="PS51819">
    <property type="entry name" value="VOC"/>
    <property type="match status" value="1"/>
</dbReference>
<proteinExistence type="predicted"/>
<gene>
    <name evidence="2" type="ORF">SAMN02799615_00629</name>
</gene>